<reference evidence="2 3" key="1">
    <citation type="submission" date="2019-01" db="EMBL/GenBank/DDBJ databases">
        <title>Genome Assembly of Collichthys lucidus.</title>
        <authorList>
            <person name="Cai M."/>
            <person name="Xiao S."/>
        </authorList>
    </citation>
    <scope>NUCLEOTIDE SEQUENCE [LARGE SCALE GENOMIC DNA]</scope>
    <source>
        <strain evidence="2">JT15FE1705JMU</strain>
        <tissue evidence="2">Muscle</tissue>
    </source>
</reference>
<dbReference type="EMBL" id="CM014080">
    <property type="protein sequence ID" value="TKS68738.1"/>
    <property type="molecule type" value="Genomic_DNA"/>
</dbReference>
<keyword evidence="3" id="KW-1185">Reference proteome</keyword>
<proteinExistence type="predicted"/>
<name>A0A4U5U4P5_COLLU</name>
<evidence type="ECO:0000313" key="3">
    <source>
        <dbReference type="Proteomes" id="UP000298787"/>
    </source>
</evidence>
<dbReference type="Proteomes" id="UP000298787">
    <property type="component" value="Chromosome 3"/>
</dbReference>
<accession>A0A4U5U4P5</accession>
<sequence>MMFQILQDFENGYQQCCTCIDPATPPVIKAVTLHLRYLDLEAVGFVHLLHEAALQAASADPYLSEGDMHTVAFQRGFAEWIGETHLNQGLKLRACSDALIVTAGYFPLLLFCVSWERMSELLMATDTGCQPAETH</sequence>
<dbReference type="EMBL" id="CM014080">
    <property type="protein sequence ID" value="TKS68715.1"/>
    <property type="molecule type" value="Genomic_DNA"/>
</dbReference>
<protein>
    <submittedName>
        <fullName evidence="2">Uncharacterized protein</fullName>
    </submittedName>
</protein>
<organism evidence="2 3">
    <name type="scientific">Collichthys lucidus</name>
    <name type="common">Big head croaker</name>
    <name type="synonym">Sciaena lucida</name>
    <dbReference type="NCBI Taxonomy" id="240159"/>
    <lineage>
        <taxon>Eukaryota</taxon>
        <taxon>Metazoa</taxon>
        <taxon>Chordata</taxon>
        <taxon>Craniata</taxon>
        <taxon>Vertebrata</taxon>
        <taxon>Euteleostomi</taxon>
        <taxon>Actinopterygii</taxon>
        <taxon>Neopterygii</taxon>
        <taxon>Teleostei</taxon>
        <taxon>Neoteleostei</taxon>
        <taxon>Acanthomorphata</taxon>
        <taxon>Eupercaria</taxon>
        <taxon>Sciaenidae</taxon>
        <taxon>Collichthys</taxon>
    </lineage>
</organism>
<dbReference type="AlphaFoldDB" id="A0A4U5U4P5"/>
<evidence type="ECO:0000313" key="2">
    <source>
        <dbReference type="EMBL" id="TKS68738.1"/>
    </source>
</evidence>
<evidence type="ECO:0000313" key="1">
    <source>
        <dbReference type="EMBL" id="TKS68715.1"/>
    </source>
</evidence>
<gene>
    <name evidence="1" type="ORF">D9C73_002778</name>
    <name evidence="2" type="ORF">D9C73_002801</name>
</gene>